<feature type="domain" description="MADF" evidence="2">
    <location>
        <begin position="13"/>
        <end position="73"/>
    </location>
</feature>
<proteinExistence type="predicted"/>
<name>A0A164V649_9CRUS</name>
<evidence type="ECO:0000313" key="3">
    <source>
        <dbReference type="EMBL" id="KZS12006.1"/>
    </source>
</evidence>
<feature type="region of interest" description="Disordered" evidence="1">
    <location>
        <begin position="70"/>
        <end position="91"/>
    </location>
</feature>
<accession>A0A164V649</accession>
<evidence type="ECO:0000313" key="4">
    <source>
        <dbReference type="Proteomes" id="UP000076858"/>
    </source>
</evidence>
<comment type="caution">
    <text evidence="3">The sequence shown here is derived from an EMBL/GenBank/DDBJ whole genome shotgun (WGS) entry which is preliminary data.</text>
</comment>
<protein>
    <recommendedName>
        <fullName evidence="2">MADF domain-containing protein</fullName>
    </recommendedName>
</protein>
<dbReference type="InterPro" id="IPR006578">
    <property type="entry name" value="MADF-dom"/>
</dbReference>
<evidence type="ECO:0000259" key="2">
    <source>
        <dbReference type="Pfam" id="PF10545"/>
    </source>
</evidence>
<dbReference type="Pfam" id="PF10545">
    <property type="entry name" value="MADF_DNA_bdg"/>
    <property type="match status" value="1"/>
</dbReference>
<dbReference type="EMBL" id="LRGB01001411">
    <property type="protein sequence ID" value="KZS12006.1"/>
    <property type="molecule type" value="Genomic_DNA"/>
</dbReference>
<reference evidence="3 4" key="1">
    <citation type="submission" date="2016-03" db="EMBL/GenBank/DDBJ databases">
        <title>EvidentialGene: Evidence-directed Construction of Genes on Genomes.</title>
        <authorList>
            <person name="Gilbert D.G."/>
            <person name="Choi J.-H."/>
            <person name="Mockaitis K."/>
            <person name="Colbourne J."/>
            <person name="Pfrender M."/>
        </authorList>
    </citation>
    <scope>NUCLEOTIDE SEQUENCE [LARGE SCALE GENOMIC DNA]</scope>
    <source>
        <strain evidence="3 4">Xinb3</strain>
        <tissue evidence="3">Complete organism</tissue>
    </source>
</reference>
<keyword evidence="4" id="KW-1185">Reference proteome</keyword>
<gene>
    <name evidence="3" type="ORF">APZ42_023185</name>
</gene>
<organism evidence="3 4">
    <name type="scientific">Daphnia magna</name>
    <dbReference type="NCBI Taxonomy" id="35525"/>
    <lineage>
        <taxon>Eukaryota</taxon>
        <taxon>Metazoa</taxon>
        <taxon>Ecdysozoa</taxon>
        <taxon>Arthropoda</taxon>
        <taxon>Crustacea</taxon>
        <taxon>Branchiopoda</taxon>
        <taxon>Diplostraca</taxon>
        <taxon>Cladocera</taxon>
        <taxon>Anomopoda</taxon>
        <taxon>Daphniidae</taxon>
        <taxon>Daphnia</taxon>
    </lineage>
</organism>
<evidence type="ECO:0000256" key="1">
    <source>
        <dbReference type="SAM" id="MobiDB-lite"/>
    </source>
</evidence>
<dbReference type="Proteomes" id="UP000076858">
    <property type="component" value="Unassembled WGS sequence"/>
</dbReference>
<sequence length="217" mass="24654">MPRKGVPTRCPKEVEQYPVLYKTTMKAYKKGDVQAKARVSIAKQFEGCSPLDVKDRWTYLKDQFKKACKVANQDDPSGTGTDDNSDDIDEGLQNIIDNTSFDLHSDLITIYEDDGNTSNSSKDLETSRSNQLQAKERHAMNDNIESEFGFILSSLKEIAKSKPEVSRSMPISSPIINQIQHDWTCFCQNFAIRVADLPDEDSRDAIRMGMENLYWQN</sequence>
<dbReference type="AlphaFoldDB" id="A0A164V649"/>